<dbReference type="AlphaFoldDB" id="A0A9D4LS56"/>
<reference evidence="1" key="1">
    <citation type="journal article" date="2019" name="bioRxiv">
        <title>The Genome of the Zebra Mussel, Dreissena polymorpha: A Resource for Invasive Species Research.</title>
        <authorList>
            <person name="McCartney M.A."/>
            <person name="Auch B."/>
            <person name="Kono T."/>
            <person name="Mallez S."/>
            <person name="Zhang Y."/>
            <person name="Obille A."/>
            <person name="Becker A."/>
            <person name="Abrahante J.E."/>
            <person name="Garbe J."/>
            <person name="Badalamenti J.P."/>
            <person name="Herman A."/>
            <person name="Mangelson H."/>
            <person name="Liachko I."/>
            <person name="Sullivan S."/>
            <person name="Sone E.D."/>
            <person name="Koren S."/>
            <person name="Silverstein K.A.T."/>
            <person name="Beckman K.B."/>
            <person name="Gohl D.M."/>
        </authorList>
    </citation>
    <scope>NUCLEOTIDE SEQUENCE</scope>
    <source>
        <strain evidence="1">Duluth1</strain>
        <tissue evidence="1">Whole animal</tissue>
    </source>
</reference>
<protein>
    <submittedName>
        <fullName evidence="1">Uncharacterized protein</fullName>
    </submittedName>
</protein>
<dbReference type="Gene3D" id="2.60.40.60">
    <property type="entry name" value="Cadherins"/>
    <property type="match status" value="1"/>
</dbReference>
<dbReference type="Proteomes" id="UP000828390">
    <property type="component" value="Unassembled WGS sequence"/>
</dbReference>
<evidence type="ECO:0000313" key="2">
    <source>
        <dbReference type="Proteomes" id="UP000828390"/>
    </source>
</evidence>
<proteinExistence type="predicted"/>
<gene>
    <name evidence="1" type="ORF">DPMN_025794</name>
</gene>
<reference evidence="1" key="2">
    <citation type="submission" date="2020-11" db="EMBL/GenBank/DDBJ databases">
        <authorList>
            <person name="McCartney M.A."/>
            <person name="Auch B."/>
            <person name="Kono T."/>
            <person name="Mallez S."/>
            <person name="Becker A."/>
            <person name="Gohl D.M."/>
            <person name="Silverstein K.A.T."/>
            <person name="Koren S."/>
            <person name="Bechman K.B."/>
            <person name="Herman A."/>
            <person name="Abrahante J.E."/>
            <person name="Garbe J."/>
        </authorList>
    </citation>
    <scope>NUCLEOTIDE SEQUENCE</scope>
    <source>
        <strain evidence="1">Duluth1</strain>
        <tissue evidence="1">Whole animal</tissue>
    </source>
</reference>
<keyword evidence="2" id="KW-1185">Reference proteome</keyword>
<dbReference type="GO" id="GO:0016020">
    <property type="term" value="C:membrane"/>
    <property type="evidence" value="ECO:0007669"/>
    <property type="project" value="InterPro"/>
</dbReference>
<evidence type="ECO:0000313" key="1">
    <source>
        <dbReference type="EMBL" id="KAH3862819.1"/>
    </source>
</evidence>
<dbReference type="GO" id="GO:0005509">
    <property type="term" value="F:calcium ion binding"/>
    <property type="evidence" value="ECO:0007669"/>
    <property type="project" value="InterPro"/>
</dbReference>
<dbReference type="SUPFAM" id="SSF49313">
    <property type="entry name" value="Cadherin-like"/>
    <property type="match status" value="1"/>
</dbReference>
<sequence>MGNPKNPATNQAVVQVVVNRNNFPPEFLNTPYGASINSNSPNGTLIASVSWRDNDTVVREIFGFSA</sequence>
<organism evidence="1 2">
    <name type="scientific">Dreissena polymorpha</name>
    <name type="common">Zebra mussel</name>
    <name type="synonym">Mytilus polymorpha</name>
    <dbReference type="NCBI Taxonomy" id="45954"/>
    <lineage>
        <taxon>Eukaryota</taxon>
        <taxon>Metazoa</taxon>
        <taxon>Spiralia</taxon>
        <taxon>Lophotrochozoa</taxon>
        <taxon>Mollusca</taxon>
        <taxon>Bivalvia</taxon>
        <taxon>Autobranchia</taxon>
        <taxon>Heteroconchia</taxon>
        <taxon>Euheterodonta</taxon>
        <taxon>Imparidentia</taxon>
        <taxon>Neoheterodontei</taxon>
        <taxon>Myida</taxon>
        <taxon>Dreissenoidea</taxon>
        <taxon>Dreissenidae</taxon>
        <taxon>Dreissena</taxon>
    </lineage>
</organism>
<dbReference type="EMBL" id="JAIWYP010000002">
    <property type="protein sequence ID" value="KAH3862819.1"/>
    <property type="molecule type" value="Genomic_DNA"/>
</dbReference>
<comment type="caution">
    <text evidence="1">The sequence shown here is derived from an EMBL/GenBank/DDBJ whole genome shotgun (WGS) entry which is preliminary data.</text>
</comment>
<dbReference type="InterPro" id="IPR015919">
    <property type="entry name" value="Cadherin-like_sf"/>
</dbReference>
<accession>A0A9D4LS56</accession>
<name>A0A9D4LS56_DREPO</name>